<feature type="domain" description="HTH LytTR-type" evidence="2">
    <location>
        <begin position="1"/>
        <end position="51"/>
    </location>
</feature>
<dbReference type="InterPro" id="IPR046947">
    <property type="entry name" value="LytR-like"/>
</dbReference>
<dbReference type="Proteomes" id="UP000270530">
    <property type="component" value="Chromosome"/>
</dbReference>
<dbReference type="KEGG" id="rbd:ALSL_2119"/>
<dbReference type="Pfam" id="PF04397">
    <property type="entry name" value="LytTR"/>
    <property type="match status" value="1"/>
</dbReference>
<dbReference type="GO" id="GO:0003677">
    <property type="term" value="F:DNA binding"/>
    <property type="evidence" value="ECO:0007669"/>
    <property type="project" value="InterPro"/>
</dbReference>
<accession>A0A2Z6E6F2</accession>
<dbReference type="PANTHER" id="PTHR37299:SF1">
    <property type="entry name" value="STAGE 0 SPORULATION PROTEIN A HOMOLOG"/>
    <property type="match status" value="1"/>
</dbReference>
<gene>
    <name evidence="3" type="ORF">ALSL_2119</name>
</gene>
<keyword evidence="4" id="KW-1185">Reference proteome</keyword>
<keyword evidence="1" id="KW-0902">Two-component regulatory system</keyword>
<proteinExistence type="predicted"/>
<dbReference type="PROSITE" id="PS50930">
    <property type="entry name" value="HTH_LYTTR"/>
    <property type="match status" value="1"/>
</dbReference>
<organism evidence="3 4">
    <name type="scientific">Aerosticca soli</name>
    <dbReference type="NCBI Taxonomy" id="2010829"/>
    <lineage>
        <taxon>Bacteria</taxon>
        <taxon>Pseudomonadati</taxon>
        <taxon>Pseudomonadota</taxon>
        <taxon>Gammaproteobacteria</taxon>
        <taxon>Lysobacterales</taxon>
        <taxon>Rhodanobacteraceae</taxon>
        <taxon>Aerosticca</taxon>
    </lineage>
</organism>
<dbReference type="Gene3D" id="2.40.50.1020">
    <property type="entry name" value="LytTr DNA-binding domain"/>
    <property type="match status" value="1"/>
</dbReference>
<dbReference type="EMBL" id="AP018560">
    <property type="protein sequence ID" value="BBD80745.1"/>
    <property type="molecule type" value="Genomic_DNA"/>
</dbReference>
<sequence length="59" mass="6576">MRVHRGCIVNLDGLTEIEPLESGDARLKLRDGTLLPCSRRYRAQLRERSGEPAAADVRG</sequence>
<dbReference type="GO" id="GO:0000156">
    <property type="term" value="F:phosphorelay response regulator activity"/>
    <property type="evidence" value="ECO:0007669"/>
    <property type="project" value="InterPro"/>
</dbReference>
<dbReference type="InterPro" id="IPR007492">
    <property type="entry name" value="LytTR_DNA-bd_dom"/>
</dbReference>
<dbReference type="PANTHER" id="PTHR37299">
    <property type="entry name" value="TRANSCRIPTIONAL REGULATOR-RELATED"/>
    <property type="match status" value="1"/>
</dbReference>
<evidence type="ECO:0000259" key="2">
    <source>
        <dbReference type="PROSITE" id="PS50930"/>
    </source>
</evidence>
<reference evidence="4" key="2">
    <citation type="submission" date="2018-06" db="EMBL/GenBank/DDBJ databases">
        <title>Genome sequence of Rhodanobacteraceae bacterium strain Dysh456.</title>
        <authorList>
            <person name="Fukui M."/>
        </authorList>
    </citation>
    <scope>NUCLEOTIDE SEQUENCE [LARGE SCALE GENOMIC DNA]</scope>
    <source>
        <strain evidence="4">Dysh456</strain>
    </source>
</reference>
<evidence type="ECO:0000313" key="4">
    <source>
        <dbReference type="Proteomes" id="UP000270530"/>
    </source>
</evidence>
<protein>
    <recommendedName>
        <fullName evidence="2">HTH LytTR-type domain-containing protein</fullName>
    </recommendedName>
</protein>
<evidence type="ECO:0000256" key="1">
    <source>
        <dbReference type="ARBA" id="ARBA00023012"/>
    </source>
</evidence>
<reference evidence="4" key="1">
    <citation type="submission" date="2018-04" db="EMBL/GenBank/DDBJ databases">
        <authorList>
            <person name="Watanabe M."/>
            <person name="Kojima H."/>
        </authorList>
    </citation>
    <scope>NUCLEOTIDE SEQUENCE [LARGE SCALE GENOMIC DNA]</scope>
    <source>
        <strain evidence="4">Dysh456</strain>
    </source>
</reference>
<name>A0A2Z6E6F2_9GAMM</name>
<dbReference type="AlphaFoldDB" id="A0A2Z6E6F2"/>
<evidence type="ECO:0000313" key="3">
    <source>
        <dbReference type="EMBL" id="BBD80745.1"/>
    </source>
</evidence>